<dbReference type="PANTHER" id="PTHR33203:SF4">
    <property type="entry name" value="F27J15.22"/>
    <property type="match status" value="1"/>
</dbReference>
<evidence type="ECO:0000313" key="11">
    <source>
        <dbReference type="Proteomes" id="UP000243975"/>
    </source>
</evidence>
<protein>
    <submittedName>
        <fullName evidence="10">Oleosin</fullName>
    </submittedName>
</protein>
<organism evidence="10 11">
    <name type="scientific">Cynara cardunculus var. scolymus</name>
    <name type="common">Globe artichoke</name>
    <name type="synonym">Cynara scolymus</name>
    <dbReference type="NCBI Taxonomy" id="59895"/>
    <lineage>
        <taxon>Eukaryota</taxon>
        <taxon>Viridiplantae</taxon>
        <taxon>Streptophyta</taxon>
        <taxon>Embryophyta</taxon>
        <taxon>Tracheophyta</taxon>
        <taxon>Spermatophyta</taxon>
        <taxon>Magnoliopsida</taxon>
        <taxon>eudicotyledons</taxon>
        <taxon>Gunneridae</taxon>
        <taxon>Pentapetalae</taxon>
        <taxon>asterids</taxon>
        <taxon>campanulids</taxon>
        <taxon>Asterales</taxon>
        <taxon>Asteraceae</taxon>
        <taxon>Carduoideae</taxon>
        <taxon>Cardueae</taxon>
        <taxon>Carduinae</taxon>
        <taxon>Cynara</taxon>
    </lineage>
</organism>
<evidence type="ECO:0000256" key="4">
    <source>
        <dbReference type="ARBA" id="ARBA00022677"/>
    </source>
</evidence>
<dbReference type="GO" id="GO:0048608">
    <property type="term" value="P:reproductive structure development"/>
    <property type="evidence" value="ECO:0007669"/>
    <property type="project" value="UniProtKB-ARBA"/>
</dbReference>
<dbReference type="Pfam" id="PF01277">
    <property type="entry name" value="Oleosin"/>
    <property type="match status" value="1"/>
</dbReference>
<dbReference type="GO" id="GO:0012511">
    <property type="term" value="C:monolayer-surrounded lipid storage body"/>
    <property type="evidence" value="ECO:0007669"/>
    <property type="project" value="InterPro"/>
</dbReference>
<evidence type="ECO:0000256" key="1">
    <source>
        <dbReference type="ARBA" id="ARBA00004141"/>
    </source>
</evidence>
<comment type="similarity">
    <text evidence="3">Belongs to the oleosin family.</text>
</comment>
<keyword evidence="5 9" id="KW-0812">Transmembrane</keyword>
<evidence type="ECO:0000256" key="3">
    <source>
        <dbReference type="ARBA" id="ARBA00010858"/>
    </source>
</evidence>
<dbReference type="STRING" id="59895.A0A103YCB7"/>
<keyword evidence="6 9" id="KW-1133">Transmembrane helix</keyword>
<proteinExistence type="inferred from homology"/>
<dbReference type="Proteomes" id="UP000243975">
    <property type="component" value="Unassembled WGS sequence"/>
</dbReference>
<evidence type="ECO:0000313" key="10">
    <source>
        <dbReference type="EMBL" id="KVI06470.1"/>
    </source>
</evidence>
<dbReference type="PANTHER" id="PTHR33203">
    <property type="entry name" value="OLEOSIN"/>
    <property type="match status" value="1"/>
</dbReference>
<evidence type="ECO:0000256" key="7">
    <source>
        <dbReference type="ARBA" id="ARBA00023136"/>
    </source>
</evidence>
<evidence type="ECO:0000256" key="2">
    <source>
        <dbReference type="ARBA" id="ARBA00004502"/>
    </source>
</evidence>
<dbReference type="EMBL" id="LEKV01001823">
    <property type="protein sequence ID" value="KVI06470.1"/>
    <property type="molecule type" value="Genomic_DNA"/>
</dbReference>
<reference evidence="10 11" key="1">
    <citation type="journal article" date="2016" name="Sci. Rep.">
        <title>The genome sequence of the outbreeding globe artichoke constructed de novo incorporating a phase-aware low-pass sequencing strategy of F1 progeny.</title>
        <authorList>
            <person name="Scaglione D."/>
            <person name="Reyes-Chin-Wo S."/>
            <person name="Acquadro A."/>
            <person name="Froenicke L."/>
            <person name="Portis E."/>
            <person name="Beitel C."/>
            <person name="Tirone M."/>
            <person name="Mauro R."/>
            <person name="Lo Monaco A."/>
            <person name="Mauromicale G."/>
            <person name="Faccioli P."/>
            <person name="Cattivelli L."/>
            <person name="Rieseberg L."/>
            <person name="Michelmore R."/>
            <person name="Lanteri S."/>
        </authorList>
    </citation>
    <scope>NUCLEOTIDE SEQUENCE [LARGE SCALE GENOMIC DNA]</scope>
    <source>
        <strain evidence="10">2C</strain>
    </source>
</reference>
<dbReference type="InterPro" id="IPR000136">
    <property type="entry name" value="Oleosin"/>
</dbReference>
<evidence type="ECO:0000256" key="5">
    <source>
        <dbReference type="ARBA" id="ARBA00022692"/>
    </source>
</evidence>
<evidence type="ECO:0000256" key="9">
    <source>
        <dbReference type="SAM" id="Phobius"/>
    </source>
</evidence>
<dbReference type="GO" id="GO:0009791">
    <property type="term" value="P:post-embryonic development"/>
    <property type="evidence" value="ECO:0007669"/>
    <property type="project" value="UniProtKB-ARBA"/>
</dbReference>
<dbReference type="AlphaFoldDB" id="A0A103YCB7"/>
<comment type="subcellular location">
    <subcellularLocation>
        <location evidence="2">Lipid droplet</location>
    </subcellularLocation>
    <subcellularLocation>
        <location evidence="1">Membrane</location>
        <topology evidence="1">Multi-pass membrane protein</topology>
    </subcellularLocation>
</comment>
<keyword evidence="11" id="KW-1185">Reference proteome</keyword>
<keyword evidence="4" id="KW-0551">Lipid droplet</keyword>
<dbReference type="GO" id="GO:0016020">
    <property type="term" value="C:membrane"/>
    <property type="evidence" value="ECO:0007669"/>
    <property type="project" value="UniProtKB-SubCell"/>
</dbReference>
<accession>A0A103YCB7</accession>
<feature type="region of interest" description="Disordered" evidence="8">
    <location>
        <begin position="1"/>
        <end position="26"/>
    </location>
</feature>
<feature type="transmembrane region" description="Helical" evidence="9">
    <location>
        <begin position="46"/>
        <end position="79"/>
    </location>
</feature>
<keyword evidence="7 9" id="KW-0472">Membrane</keyword>
<dbReference type="Gramene" id="KVI06470">
    <property type="protein sequence ID" value="KVI06470"/>
    <property type="gene ID" value="Ccrd_015164"/>
</dbReference>
<sequence>MDGRYNGTGQPHLKKQPRGTIIGDGRPPFRRLEGPYPEKSTQLMGIMALFVSSGLLFIISGITVVTTVLGLICFAPIIIITSPIWVPFAILLSLVVAGVLSLCVFGLVAAAVVDLLVVQVLMKRLRLLAGGRKWRRRWWSEMETAVTGRQWWSRETVGNGDGGDGVGRNSRRVWLWRSATVLGADSGGRRREGDGG</sequence>
<comment type="caution">
    <text evidence="10">The sequence shown here is derived from an EMBL/GenBank/DDBJ whole genome shotgun (WGS) entry which is preliminary data.</text>
</comment>
<name>A0A103YCB7_CYNCS</name>
<evidence type="ECO:0000256" key="8">
    <source>
        <dbReference type="SAM" id="MobiDB-lite"/>
    </source>
</evidence>
<evidence type="ECO:0000256" key="6">
    <source>
        <dbReference type="ARBA" id="ARBA00022989"/>
    </source>
</evidence>
<dbReference type="GO" id="GO:0019915">
    <property type="term" value="P:lipid storage"/>
    <property type="evidence" value="ECO:0007669"/>
    <property type="project" value="TreeGrafter"/>
</dbReference>
<feature type="transmembrane region" description="Helical" evidence="9">
    <location>
        <begin position="85"/>
        <end position="118"/>
    </location>
</feature>
<gene>
    <name evidence="10" type="ORF">Ccrd_015164</name>
</gene>